<comment type="caution">
    <text evidence="12">The sequence shown here is derived from an EMBL/GenBank/DDBJ whole genome shotgun (WGS) entry which is preliminary data.</text>
</comment>
<evidence type="ECO:0000256" key="7">
    <source>
        <dbReference type="ARBA" id="ARBA00023180"/>
    </source>
</evidence>
<dbReference type="Gene3D" id="2.60.120.200">
    <property type="match status" value="2"/>
</dbReference>
<evidence type="ECO:0000256" key="5">
    <source>
        <dbReference type="ARBA" id="ARBA00022989"/>
    </source>
</evidence>
<dbReference type="InterPro" id="IPR005629">
    <property type="entry name" value="Skn1/Kre6/Sbg1"/>
</dbReference>
<gene>
    <name evidence="12" type="ORF">AAF712_013522</name>
</gene>
<feature type="compositionally biased region" description="Polar residues" evidence="9">
    <location>
        <begin position="31"/>
        <end position="40"/>
    </location>
</feature>
<dbReference type="PANTHER" id="PTHR31361">
    <property type="entry name" value="BETA-GLUCAN SYNTHESIS-ASSOCIATED PROTEIN KRE6-RELATED"/>
    <property type="match status" value="1"/>
</dbReference>
<evidence type="ECO:0000256" key="4">
    <source>
        <dbReference type="ARBA" id="ARBA00022968"/>
    </source>
</evidence>
<proteinExistence type="inferred from homology"/>
<comment type="subcellular location">
    <subcellularLocation>
        <location evidence="1">Membrane</location>
        <topology evidence="1">Single-pass type II membrane protein</topology>
    </subcellularLocation>
</comment>
<keyword evidence="3 10" id="KW-0812">Transmembrane</keyword>
<feature type="compositionally biased region" description="Polar residues" evidence="9">
    <location>
        <begin position="125"/>
        <end position="140"/>
    </location>
</feature>
<keyword evidence="13" id="KW-1185">Reference proteome</keyword>
<feature type="compositionally biased region" description="Low complexity" evidence="9">
    <location>
        <begin position="48"/>
        <end position="65"/>
    </location>
</feature>
<feature type="domain" description="GH16" evidence="11">
    <location>
        <begin position="259"/>
        <end position="660"/>
    </location>
</feature>
<evidence type="ECO:0000256" key="9">
    <source>
        <dbReference type="SAM" id="MobiDB-lite"/>
    </source>
</evidence>
<dbReference type="Pfam" id="PF03935">
    <property type="entry name" value="SKN1_KRE6_Sbg1"/>
    <property type="match status" value="2"/>
</dbReference>
<dbReference type="InterPro" id="IPR000757">
    <property type="entry name" value="Beta-glucanase-like"/>
</dbReference>
<name>A0ABR2ZDQ8_9AGAR</name>
<dbReference type="PANTHER" id="PTHR31361:SF1">
    <property type="entry name" value="BETA-GLUCAN SYNTHESIS-ASSOCIATED PROTEIN KRE6-RELATED"/>
    <property type="match status" value="1"/>
</dbReference>
<protein>
    <recommendedName>
        <fullName evidence="11">GH16 domain-containing protein</fullName>
    </recommendedName>
</protein>
<evidence type="ECO:0000259" key="11">
    <source>
        <dbReference type="PROSITE" id="PS51762"/>
    </source>
</evidence>
<sequence length="704" mass="77684">MTTNNTNPPSYAPVSREDSGNPFNSPPAPSRSGSTNSIPQSYRPFGHSGPTSSSASSTMSKQSGAPMVLYRLAPHSGEPGSNRSSTVSQTPSLINEDNKYPSFRGLSEPSSPSSSRHRLPHAALFSSTPSSTHAPLSQNPPRGLVPYEYDPVTDSMMHEEDDVLHDPKSTKEQFRKAAGPQSGGLSWRGFKNMGMLVVLVAGMLGIFLVYPVVRHYQDEAFVKTVSENIHINGTGQLPDLALSRDLVDKDSPQNVRTRTGFDGQKYTLVYSDEFEQPGRTFYPGDDPYLEAMDFWYGVTGDMEWYDPRQIITRDGALVITMDADMNRTTQAGLTPGSTAPFSAKDNHGLSFRSGMIQSWNKLCFTSGYVEVAVTLPGPNSEQNGYWPGAWTMGNLGRPGYRATTDAMWPYSYDECDVGTFINQTNKGNTGPAVAVNTGKGWEQYDGRLSVLNGQRLSACTCPNSDHPGPWSKIDGVDRYRGRGAPEIDIIEIQHNDIGPGNVASQSAQFAPFTAGWEFDKTGYTIYDSARTHLNGYQGSPLQQAVSGLTRVPDDGFQGAPNKRFVTYGFEWWADPNDRDNSFITWQVDGKPSVKLTPKAVGPDKGPEGSQVGQRIIPEEPMAMILNMGISKNWGAIDFDTLIFPAEMQFDYIRIYQREGHTNIGCNPKDYPTMDYIQRHLEAYSNWEQVDWKDGTPKNRLYDGC</sequence>
<evidence type="ECO:0000256" key="3">
    <source>
        <dbReference type="ARBA" id="ARBA00022692"/>
    </source>
</evidence>
<evidence type="ECO:0000256" key="2">
    <source>
        <dbReference type="ARBA" id="ARBA00010962"/>
    </source>
</evidence>
<reference evidence="12 13" key="1">
    <citation type="submission" date="2024-05" db="EMBL/GenBank/DDBJ databases">
        <title>A draft genome resource for the thread blight pathogen Marasmius tenuissimus strain MS-2.</title>
        <authorList>
            <person name="Yulfo-Soto G.E."/>
            <person name="Baruah I.K."/>
            <person name="Amoako-Attah I."/>
            <person name="Bukari Y."/>
            <person name="Meinhardt L.W."/>
            <person name="Bailey B.A."/>
            <person name="Cohen S.P."/>
        </authorList>
    </citation>
    <scope>NUCLEOTIDE SEQUENCE [LARGE SCALE GENOMIC DNA]</scope>
    <source>
        <strain evidence="12 13">MS-2</strain>
    </source>
</reference>
<keyword evidence="6 10" id="KW-0472">Membrane</keyword>
<accession>A0ABR2ZDQ8</accession>
<keyword evidence="4" id="KW-0735">Signal-anchor</keyword>
<evidence type="ECO:0000313" key="13">
    <source>
        <dbReference type="Proteomes" id="UP001437256"/>
    </source>
</evidence>
<keyword evidence="5 10" id="KW-1133">Transmembrane helix</keyword>
<keyword evidence="7" id="KW-0325">Glycoprotein</keyword>
<feature type="compositionally biased region" description="Polar residues" evidence="9">
    <location>
        <begin position="79"/>
        <end position="95"/>
    </location>
</feature>
<comment type="similarity">
    <text evidence="2">Belongs to the SKN1/KRE6 family.</text>
</comment>
<organism evidence="12 13">
    <name type="scientific">Marasmius tenuissimus</name>
    <dbReference type="NCBI Taxonomy" id="585030"/>
    <lineage>
        <taxon>Eukaryota</taxon>
        <taxon>Fungi</taxon>
        <taxon>Dikarya</taxon>
        <taxon>Basidiomycota</taxon>
        <taxon>Agaricomycotina</taxon>
        <taxon>Agaricomycetes</taxon>
        <taxon>Agaricomycetidae</taxon>
        <taxon>Agaricales</taxon>
        <taxon>Marasmiineae</taxon>
        <taxon>Marasmiaceae</taxon>
        <taxon>Marasmius</taxon>
    </lineage>
</organism>
<evidence type="ECO:0000256" key="1">
    <source>
        <dbReference type="ARBA" id="ARBA00004606"/>
    </source>
</evidence>
<dbReference type="SUPFAM" id="SSF49899">
    <property type="entry name" value="Concanavalin A-like lectins/glucanases"/>
    <property type="match status" value="1"/>
</dbReference>
<keyword evidence="8" id="KW-0961">Cell wall biogenesis/degradation</keyword>
<feature type="transmembrane region" description="Helical" evidence="10">
    <location>
        <begin position="193"/>
        <end position="213"/>
    </location>
</feature>
<dbReference type="EMBL" id="JBBXMP010000210">
    <property type="protein sequence ID" value="KAL0059726.1"/>
    <property type="molecule type" value="Genomic_DNA"/>
</dbReference>
<feature type="region of interest" description="Disordered" evidence="9">
    <location>
        <begin position="1"/>
        <end position="149"/>
    </location>
</feature>
<dbReference type="Proteomes" id="UP001437256">
    <property type="component" value="Unassembled WGS sequence"/>
</dbReference>
<evidence type="ECO:0000256" key="6">
    <source>
        <dbReference type="ARBA" id="ARBA00023136"/>
    </source>
</evidence>
<dbReference type="InterPro" id="IPR013320">
    <property type="entry name" value="ConA-like_dom_sf"/>
</dbReference>
<evidence type="ECO:0000256" key="10">
    <source>
        <dbReference type="SAM" id="Phobius"/>
    </source>
</evidence>
<dbReference type="PROSITE" id="PS51762">
    <property type="entry name" value="GH16_2"/>
    <property type="match status" value="1"/>
</dbReference>
<evidence type="ECO:0000256" key="8">
    <source>
        <dbReference type="ARBA" id="ARBA00023316"/>
    </source>
</evidence>
<evidence type="ECO:0000313" key="12">
    <source>
        <dbReference type="EMBL" id="KAL0059726.1"/>
    </source>
</evidence>